<evidence type="ECO:0000313" key="8">
    <source>
        <dbReference type="Proteomes" id="UP000295818"/>
    </source>
</evidence>
<sequence>MWIVYRAVNLRDPATPDSFIPTVRRLLAGEFDEGPGYATYRRRGTTDWLLFHTVDGKGRIGAPGEDVIARPGTTILIQPGTRQDYGTATSTHGTSPQAARRGPQYAGMPDPGRSSEGRWHFLFAHFHPRPDWLPLLDWPPVAPGILRLFPSLTVADRIAHALSDAVRHQDSVLPQGEPLAFNALEAALLWCDTQNPKAARLDDRLLRAIEFVDRNLRGDLTVATLARASNLSVSRFAHLFRTQLGVAPQQFVERRRLDAACRLLELTTRPVASVAAETGFTNPLYFSTRFRRHTGLSPTEYRRR</sequence>
<dbReference type="InterPro" id="IPR018060">
    <property type="entry name" value="HTH_AraC"/>
</dbReference>
<dbReference type="Gene3D" id="2.60.120.280">
    <property type="entry name" value="Regulatory protein AraC"/>
    <property type="match status" value="1"/>
</dbReference>
<dbReference type="Proteomes" id="UP000295818">
    <property type="component" value="Unassembled WGS sequence"/>
</dbReference>
<evidence type="ECO:0000256" key="1">
    <source>
        <dbReference type="ARBA" id="ARBA00023015"/>
    </source>
</evidence>
<dbReference type="SUPFAM" id="SSF51215">
    <property type="entry name" value="Regulatory protein AraC"/>
    <property type="match status" value="1"/>
</dbReference>
<protein>
    <submittedName>
        <fullName evidence="7">AraC family transcriptional regulator of arabinose operon</fullName>
    </submittedName>
</protein>
<dbReference type="InterPro" id="IPR037923">
    <property type="entry name" value="HTH-like"/>
</dbReference>
<gene>
    <name evidence="7" type="ORF">EV644_109248</name>
</gene>
<evidence type="ECO:0000256" key="4">
    <source>
        <dbReference type="ARBA" id="ARBA00023163"/>
    </source>
</evidence>
<keyword evidence="2" id="KW-0238">DNA-binding</keyword>
<feature type="domain" description="HTH araC/xylS-type" evidence="6">
    <location>
        <begin position="206"/>
        <end position="304"/>
    </location>
</feature>
<dbReference type="EMBL" id="SLWM01000009">
    <property type="protein sequence ID" value="TCO20227.1"/>
    <property type="molecule type" value="Genomic_DNA"/>
</dbReference>
<organism evidence="7 8">
    <name type="scientific">Kribbella orskensis</name>
    <dbReference type="NCBI Taxonomy" id="2512216"/>
    <lineage>
        <taxon>Bacteria</taxon>
        <taxon>Bacillati</taxon>
        <taxon>Actinomycetota</taxon>
        <taxon>Actinomycetes</taxon>
        <taxon>Propionibacteriales</taxon>
        <taxon>Kribbellaceae</taxon>
        <taxon>Kribbella</taxon>
    </lineage>
</organism>
<feature type="region of interest" description="Disordered" evidence="5">
    <location>
        <begin position="79"/>
        <end position="112"/>
    </location>
</feature>
<dbReference type="PROSITE" id="PS00041">
    <property type="entry name" value="HTH_ARAC_FAMILY_1"/>
    <property type="match status" value="1"/>
</dbReference>
<keyword evidence="4" id="KW-0804">Transcription</keyword>
<proteinExistence type="predicted"/>
<dbReference type="Pfam" id="PF12833">
    <property type="entry name" value="HTH_18"/>
    <property type="match status" value="1"/>
</dbReference>
<dbReference type="PANTHER" id="PTHR46796">
    <property type="entry name" value="HTH-TYPE TRANSCRIPTIONAL ACTIVATOR RHAS-RELATED"/>
    <property type="match status" value="1"/>
</dbReference>
<dbReference type="InterPro" id="IPR009057">
    <property type="entry name" value="Homeodomain-like_sf"/>
</dbReference>
<reference evidence="7 8" key="1">
    <citation type="journal article" date="2015" name="Stand. Genomic Sci.">
        <title>Genomic Encyclopedia of Bacterial and Archaeal Type Strains, Phase III: the genomes of soil and plant-associated and newly described type strains.</title>
        <authorList>
            <person name="Whitman W.B."/>
            <person name="Woyke T."/>
            <person name="Klenk H.P."/>
            <person name="Zhou Y."/>
            <person name="Lilburn T.G."/>
            <person name="Beck B.J."/>
            <person name="De Vos P."/>
            <person name="Vandamme P."/>
            <person name="Eisen J.A."/>
            <person name="Garrity G."/>
            <person name="Hugenholtz P."/>
            <person name="Kyrpides N.C."/>
        </authorList>
    </citation>
    <scope>NUCLEOTIDE SEQUENCE [LARGE SCALE GENOMIC DNA]</scope>
    <source>
        <strain evidence="7 8">VKM Ac-2538</strain>
    </source>
</reference>
<keyword evidence="1" id="KW-0805">Transcription regulation</keyword>
<evidence type="ECO:0000313" key="7">
    <source>
        <dbReference type="EMBL" id="TCO20227.1"/>
    </source>
</evidence>
<dbReference type="InterPro" id="IPR050204">
    <property type="entry name" value="AraC_XylS_family_regulators"/>
</dbReference>
<dbReference type="PROSITE" id="PS01124">
    <property type="entry name" value="HTH_ARAC_FAMILY_2"/>
    <property type="match status" value="1"/>
</dbReference>
<dbReference type="PRINTS" id="PR00032">
    <property type="entry name" value="HTHARAC"/>
</dbReference>
<evidence type="ECO:0000256" key="5">
    <source>
        <dbReference type="SAM" id="MobiDB-lite"/>
    </source>
</evidence>
<evidence type="ECO:0000256" key="3">
    <source>
        <dbReference type="ARBA" id="ARBA00023159"/>
    </source>
</evidence>
<dbReference type="InterPro" id="IPR020449">
    <property type="entry name" value="Tscrpt_reg_AraC-type_HTH"/>
</dbReference>
<keyword evidence="3" id="KW-0010">Activator</keyword>
<dbReference type="InterPro" id="IPR018062">
    <property type="entry name" value="HTH_AraC-typ_CS"/>
</dbReference>
<dbReference type="Gene3D" id="1.10.10.60">
    <property type="entry name" value="Homeodomain-like"/>
    <property type="match status" value="2"/>
</dbReference>
<keyword evidence="8" id="KW-1185">Reference proteome</keyword>
<feature type="compositionally biased region" description="Polar residues" evidence="5">
    <location>
        <begin position="80"/>
        <end position="97"/>
    </location>
</feature>
<accession>A0ABY2BHF3</accession>
<comment type="caution">
    <text evidence="7">The sequence shown here is derived from an EMBL/GenBank/DDBJ whole genome shotgun (WGS) entry which is preliminary data.</text>
</comment>
<dbReference type="SMART" id="SM00342">
    <property type="entry name" value="HTH_ARAC"/>
    <property type="match status" value="1"/>
</dbReference>
<name>A0ABY2BHF3_9ACTN</name>
<evidence type="ECO:0000259" key="6">
    <source>
        <dbReference type="PROSITE" id="PS01124"/>
    </source>
</evidence>
<evidence type="ECO:0000256" key="2">
    <source>
        <dbReference type="ARBA" id="ARBA00023125"/>
    </source>
</evidence>
<dbReference type="SUPFAM" id="SSF46689">
    <property type="entry name" value="Homeodomain-like"/>
    <property type="match status" value="2"/>
</dbReference>